<proteinExistence type="predicted"/>
<sequence length="253" mass="29431">MEPDQDTYYCDDCDTSVKGYHRFCHHCGAYLGTDAGRVDIFNNRHLRGALVFYTIYLFFCLTVRFTNWFTSYDSLFFVEISLAAVTVYFAWRNRATIKPVLKFNNFNVLVLLGVIAGSVAFSTVISLTIKQINVSIFQVDTSLFEPYRIYQFPVLVMIYSIAFMPAVFEEIAFRSVLYNYFNAFLDERMVVMITGFIFAAIHLNFFSLVWLIPFGILIGSLRRKYNTLWYGIIFHFVFNLTACLIDLYGQNVF</sequence>
<feature type="domain" description="CAAX prenyl protease 2/Lysostaphin resistance protein A-like" evidence="2">
    <location>
        <begin position="154"/>
        <end position="240"/>
    </location>
</feature>
<evidence type="ECO:0000313" key="4">
    <source>
        <dbReference type="Proteomes" id="UP000628448"/>
    </source>
</evidence>
<feature type="transmembrane region" description="Helical" evidence="1">
    <location>
        <begin position="189"/>
        <end position="216"/>
    </location>
</feature>
<feature type="transmembrane region" description="Helical" evidence="1">
    <location>
        <begin position="228"/>
        <end position="248"/>
    </location>
</feature>
<dbReference type="GO" id="GO:0080120">
    <property type="term" value="P:CAAX-box protein maturation"/>
    <property type="evidence" value="ECO:0007669"/>
    <property type="project" value="UniProtKB-ARBA"/>
</dbReference>
<dbReference type="RefSeq" id="WP_196990428.1">
    <property type="nucleotide sequence ID" value="NZ_JADWYR010000001.1"/>
</dbReference>
<keyword evidence="4" id="KW-1185">Reference proteome</keyword>
<feature type="transmembrane region" description="Helical" evidence="1">
    <location>
        <begin position="75"/>
        <end position="91"/>
    </location>
</feature>
<keyword evidence="1" id="KW-0812">Transmembrane</keyword>
<protein>
    <submittedName>
        <fullName evidence="3">CPBP family intramembrane metalloprotease</fullName>
    </submittedName>
</protein>
<feature type="transmembrane region" description="Helical" evidence="1">
    <location>
        <begin position="149"/>
        <end position="168"/>
    </location>
</feature>
<dbReference type="GO" id="GO:0008237">
    <property type="term" value="F:metallopeptidase activity"/>
    <property type="evidence" value="ECO:0007669"/>
    <property type="project" value="UniProtKB-KW"/>
</dbReference>
<dbReference type="Pfam" id="PF02517">
    <property type="entry name" value="Rce1-like"/>
    <property type="match status" value="1"/>
</dbReference>
<keyword evidence="3" id="KW-0482">Metalloprotease</keyword>
<feature type="transmembrane region" description="Helical" evidence="1">
    <location>
        <begin position="50"/>
        <end position="69"/>
    </location>
</feature>
<dbReference type="GO" id="GO:0004175">
    <property type="term" value="F:endopeptidase activity"/>
    <property type="evidence" value="ECO:0007669"/>
    <property type="project" value="UniProtKB-ARBA"/>
</dbReference>
<keyword evidence="1" id="KW-0472">Membrane</keyword>
<keyword evidence="3" id="KW-0645">Protease</keyword>
<accession>A0A931E6L3</accession>
<dbReference type="AlphaFoldDB" id="A0A931E6L3"/>
<keyword evidence="3" id="KW-0378">Hydrolase</keyword>
<feature type="transmembrane region" description="Helical" evidence="1">
    <location>
        <begin position="103"/>
        <end position="129"/>
    </location>
</feature>
<organism evidence="3 4">
    <name type="scientific">Panacibacter microcysteis</name>
    <dbReference type="NCBI Taxonomy" id="2793269"/>
    <lineage>
        <taxon>Bacteria</taxon>
        <taxon>Pseudomonadati</taxon>
        <taxon>Bacteroidota</taxon>
        <taxon>Chitinophagia</taxon>
        <taxon>Chitinophagales</taxon>
        <taxon>Chitinophagaceae</taxon>
        <taxon>Panacibacter</taxon>
    </lineage>
</organism>
<gene>
    <name evidence="3" type="ORF">I5907_09240</name>
</gene>
<comment type="caution">
    <text evidence="3">The sequence shown here is derived from an EMBL/GenBank/DDBJ whole genome shotgun (WGS) entry which is preliminary data.</text>
</comment>
<dbReference type="Proteomes" id="UP000628448">
    <property type="component" value="Unassembled WGS sequence"/>
</dbReference>
<reference evidence="3" key="1">
    <citation type="submission" date="2020-11" db="EMBL/GenBank/DDBJ databases">
        <title>Bacterial whole genome sequence for Panacibacter sp. DH6.</title>
        <authorList>
            <person name="Le V."/>
            <person name="Ko S."/>
            <person name="Ahn C.-Y."/>
            <person name="Oh H.-M."/>
        </authorList>
    </citation>
    <scope>NUCLEOTIDE SEQUENCE</scope>
    <source>
        <strain evidence="3">DH6</strain>
    </source>
</reference>
<name>A0A931E6L3_9BACT</name>
<dbReference type="InterPro" id="IPR003675">
    <property type="entry name" value="Rce1/LyrA-like_dom"/>
</dbReference>
<evidence type="ECO:0000259" key="2">
    <source>
        <dbReference type="Pfam" id="PF02517"/>
    </source>
</evidence>
<evidence type="ECO:0000313" key="3">
    <source>
        <dbReference type="EMBL" id="MBG9376416.1"/>
    </source>
</evidence>
<dbReference type="EMBL" id="JADWYR010000001">
    <property type="protein sequence ID" value="MBG9376416.1"/>
    <property type="molecule type" value="Genomic_DNA"/>
</dbReference>
<evidence type="ECO:0000256" key="1">
    <source>
        <dbReference type="SAM" id="Phobius"/>
    </source>
</evidence>
<keyword evidence="1" id="KW-1133">Transmembrane helix</keyword>